<organism evidence="4 5">
    <name type="scientific">Roseimicrobium gellanilyticum</name>
    <dbReference type="NCBI Taxonomy" id="748857"/>
    <lineage>
        <taxon>Bacteria</taxon>
        <taxon>Pseudomonadati</taxon>
        <taxon>Verrucomicrobiota</taxon>
        <taxon>Verrucomicrobiia</taxon>
        <taxon>Verrucomicrobiales</taxon>
        <taxon>Verrucomicrobiaceae</taxon>
        <taxon>Roseimicrobium</taxon>
    </lineage>
</organism>
<dbReference type="RefSeq" id="WP_113959308.1">
    <property type="nucleotide sequence ID" value="NZ_QNRR01000005.1"/>
</dbReference>
<dbReference type="OrthoDB" id="5422830at2"/>
<evidence type="ECO:0000256" key="3">
    <source>
        <dbReference type="SAM" id="Phobius"/>
    </source>
</evidence>
<dbReference type="InterPro" id="IPR019286">
    <property type="entry name" value="DUF2339_TM"/>
</dbReference>
<feature type="transmembrane region" description="Helical" evidence="3">
    <location>
        <begin position="213"/>
        <end position="234"/>
    </location>
</feature>
<feature type="transmembrane region" description="Helical" evidence="3">
    <location>
        <begin position="465"/>
        <end position="484"/>
    </location>
</feature>
<feature type="transmembrane region" description="Helical" evidence="3">
    <location>
        <begin position="616"/>
        <end position="634"/>
    </location>
</feature>
<feature type="transmembrane region" description="Helical" evidence="3">
    <location>
        <begin position="1071"/>
        <end position="1095"/>
    </location>
</feature>
<feature type="transmembrane region" description="Helical" evidence="3">
    <location>
        <begin position="787"/>
        <end position="810"/>
    </location>
</feature>
<feature type="transmembrane region" description="Helical" evidence="3">
    <location>
        <begin position="6"/>
        <end position="30"/>
    </location>
</feature>
<evidence type="ECO:0000313" key="5">
    <source>
        <dbReference type="Proteomes" id="UP000253426"/>
    </source>
</evidence>
<feature type="transmembrane region" description="Helical" evidence="3">
    <location>
        <begin position="721"/>
        <end position="739"/>
    </location>
</feature>
<comment type="caution">
    <text evidence="4">The sequence shown here is derived from an EMBL/GenBank/DDBJ whole genome shotgun (WGS) entry which is preliminary data.</text>
</comment>
<feature type="transmembrane region" description="Helical" evidence="3">
    <location>
        <begin position="843"/>
        <end position="861"/>
    </location>
</feature>
<feature type="region of interest" description="Disordered" evidence="2">
    <location>
        <begin position="107"/>
        <end position="146"/>
    </location>
</feature>
<feature type="transmembrane region" description="Helical" evidence="3">
    <location>
        <begin position="674"/>
        <end position="692"/>
    </location>
</feature>
<feature type="transmembrane region" description="Helical" evidence="3">
    <location>
        <begin position="895"/>
        <end position="913"/>
    </location>
</feature>
<feature type="transmembrane region" description="Helical" evidence="3">
    <location>
        <begin position="246"/>
        <end position="263"/>
    </location>
</feature>
<feature type="transmembrane region" description="Helical" evidence="3">
    <location>
        <begin position="1004"/>
        <end position="1022"/>
    </location>
</feature>
<accession>A0A366HNE3</accession>
<feature type="transmembrane region" description="Helical" evidence="3">
    <location>
        <begin position="491"/>
        <end position="512"/>
    </location>
</feature>
<keyword evidence="3" id="KW-0812">Transmembrane</keyword>
<protein>
    <submittedName>
        <fullName evidence="4">Putative membrane protein DUF2339</fullName>
    </submittedName>
</protein>
<evidence type="ECO:0000256" key="1">
    <source>
        <dbReference type="SAM" id="Coils"/>
    </source>
</evidence>
<dbReference type="Pfam" id="PF10101">
    <property type="entry name" value="DUF2339"/>
    <property type="match status" value="2"/>
</dbReference>
<dbReference type="EMBL" id="QNRR01000005">
    <property type="protein sequence ID" value="RBP43842.1"/>
    <property type="molecule type" value="Genomic_DNA"/>
</dbReference>
<dbReference type="PANTHER" id="PTHR38434">
    <property type="entry name" value="BLL2549 PROTEIN"/>
    <property type="match status" value="1"/>
</dbReference>
<evidence type="ECO:0000256" key="2">
    <source>
        <dbReference type="SAM" id="MobiDB-lite"/>
    </source>
</evidence>
<dbReference type="PANTHER" id="PTHR38434:SF1">
    <property type="entry name" value="BLL2549 PROTEIN"/>
    <property type="match status" value="1"/>
</dbReference>
<sequence>MEVLGLFVLLLIFILVVVVPIAAIITARGARDQAEATERRLEALKKLINDRHGEVMRSVALLEERIAEYESAVAQATASVETASEAAPVTVEPRVESIAEVMKAAPPAMPAVSPGEVPTLHEEEAEAQEVSTPAPASAGPLAQPPPLPPPSILAAAKVAEPAKMAPPLPAMPPVPITPPPLVGKVSAAPSRPSTPATAKPSAGTLEQFMGVKLFAWVGGLALFLGIVFFIKLSLEKGWISETARIAIGYATGLALVGSGWWINARKLYTVLGQTLCATGVVALYGVTFAAHGYYHFPAFTPMVSFGVMSAITIGAFLLAVRMEAQVVAILGMLGGFLTPILCSTGQDNPFGLFSYIALLDIGVLAVAMRMGWLHLAPLAAGGTALMQMAWTMVFFTKGDYAHGSKVWIPVSIFLGFAALFTAVSWWQASRKERSIFAPVSAIILCVSAMLAALAFAMHGDSPDRPAMLFGFALVVNALVAAVAWKEPCVRVAMLPAAGATVCLQLVWGTHFFIPMGYAEGAKTWGAMAIFLGFAVAATGYLWWKMRTQKPGKGEDEFGYVPTATALLFCASALVAAFVFLAFGSITSRPFTLYAFVLLTGVLVMGVSWLDVRARVAPILAAFASFLHLTFWTSTRLTNELLPSGLVVFLAFGALYTAFVAVWQKHKTAPLGVPIGWVPVPLLVLIMTPVINLAEVHLALWPVLLMVNLGILGLAVYSRKPLTVVISLMLTMVTVGILLMKMPSGDLTNMPLFLTVLGGFALVFSAAGCVMTNLILRTQDADETDRTLAKFLPIGAAGMPFLLLVMAVLHLHVPNPSLVFGMALLLCVFMLGFGLYMRVTVLPLAAAIGVLLLEFAWHGRAFSVESPVVPLLWYLGFGALFMVYPHEFRRKLQEHVAPWIAGAVAWAGTFLLVYDVVKRVWPNEVMGLLPAAFALPAGASLYAVLKLHRTENSARLSQLAWFGGLTLLFITLIFPIQFEKQWITLGWAFEGAALCWLYRRVPHPGLRGTGTALLVIAFIRLALNPWVLEYQVRGDTMLLNWQLYAYSLAAAAFFLAAWWLNPPRHLMMGIHLRALFGTLGTILLFLLVNIEIADAFTSPGAPYIVWEFSGNFARDMTYSIAWGLFALGLLIAGFIMHNAPTRYAGIGLLGITLLKLFFHDLARIESIYRIGALIAVALIALAASFLYQRFLNMNKEESARPDGEQ</sequence>
<feature type="transmembrane region" description="Helical" evidence="3">
    <location>
        <begin position="327"/>
        <end position="346"/>
    </location>
</feature>
<feature type="transmembrane region" description="Helical" evidence="3">
    <location>
        <begin position="564"/>
        <end position="584"/>
    </location>
</feature>
<feature type="transmembrane region" description="Helical" evidence="3">
    <location>
        <begin position="751"/>
        <end position="775"/>
    </location>
</feature>
<feature type="transmembrane region" description="Helical" evidence="3">
    <location>
        <begin position="958"/>
        <end position="975"/>
    </location>
</feature>
<feature type="coiled-coil region" evidence="1">
    <location>
        <begin position="27"/>
        <end position="86"/>
    </location>
</feature>
<dbReference type="Proteomes" id="UP000253426">
    <property type="component" value="Unassembled WGS sequence"/>
</dbReference>
<feature type="transmembrane region" description="Helical" evidence="3">
    <location>
        <begin position="698"/>
        <end position="716"/>
    </location>
</feature>
<keyword evidence="3" id="KW-0472">Membrane</keyword>
<proteinExistence type="predicted"/>
<feature type="transmembrane region" description="Helical" evidence="3">
    <location>
        <begin position="816"/>
        <end position="836"/>
    </location>
</feature>
<feature type="transmembrane region" description="Helical" evidence="3">
    <location>
        <begin position="375"/>
        <end position="395"/>
    </location>
</feature>
<feature type="transmembrane region" description="Helical" evidence="3">
    <location>
        <begin position="981"/>
        <end position="997"/>
    </location>
</feature>
<feature type="transmembrane region" description="Helical" evidence="3">
    <location>
        <begin position="407"/>
        <end position="428"/>
    </location>
</feature>
<feature type="transmembrane region" description="Helical" evidence="3">
    <location>
        <begin position="1142"/>
        <end position="1160"/>
    </location>
</feature>
<feature type="transmembrane region" description="Helical" evidence="3">
    <location>
        <begin position="524"/>
        <end position="543"/>
    </location>
</feature>
<keyword evidence="1" id="KW-0175">Coiled coil</keyword>
<reference evidence="4 5" key="1">
    <citation type="submission" date="2018-06" db="EMBL/GenBank/DDBJ databases">
        <title>Genomic Encyclopedia of Type Strains, Phase IV (KMG-IV): sequencing the most valuable type-strain genomes for metagenomic binning, comparative biology and taxonomic classification.</title>
        <authorList>
            <person name="Goeker M."/>
        </authorList>
    </citation>
    <scope>NUCLEOTIDE SEQUENCE [LARGE SCALE GENOMIC DNA]</scope>
    <source>
        <strain evidence="4 5">DSM 25532</strain>
    </source>
</reference>
<keyword evidence="3" id="KW-1133">Transmembrane helix</keyword>
<feature type="transmembrane region" description="Helical" evidence="3">
    <location>
        <begin position="352"/>
        <end position="368"/>
    </location>
</feature>
<name>A0A366HNE3_9BACT</name>
<gene>
    <name evidence="4" type="ORF">DES53_105241</name>
</gene>
<feature type="transmembrane region" description="Helical" evidence="3">
    <location>
        <begin position="867"/>
        <end position="883"/>
    </location>
</feature>
<evidence type="ECO:0000313" key="4">
    <source>
        <dbReference type="EMBL" id="RBP43842.1"/>
    </source>
</evidence>
<feature type="transmembrane region" description="Helical" evidence="3">
    <location>
        <begin position="302"/>
        <end position="320"/>
    </location>
</feature>
<dbReference type="AlphaFoldDB" id="A0A366HNE3"/>
<feature type="transmembrane region" description="Helical" evidence="3">
    <location>
        <begin position="435"/>
        <end position="459"/>
    </location>
</feature>
<feature type="transmembrane region" description="Helical" evidence="3">
    <location>
        <begin position="640"/>
        <end position="662"/>
    </location>
</feature>
<feature type="transmembrane region" description="Helical" evidence="3">
    <location>
        <begin position="1042"/>
        <end position="1059"/>
    </location>
</feature>
<feature type="transmembrane region" description="Helical" evidence="3">
    <location>
        <begin position="275"/>
        <end position="296"/>
    </location>
</feature>
<keyword evidence="5" id="KW-1185">Reference proteome</keyword>
<feature type="transmembrane region" description="Helical" evidence="3">
    <location>
        <begin position="1115"/>
        <end position="1135"/>
    </location>
</feature>
<feature type="transmembrane region" description="Helical" evidence="3">
    <location>
        <begin position="590"/>
        <end position="609"/>
    </location>
</feature>
<feature type="transmembrane region" description="Helical" evidence="3">
    <location>
        <begin position="1166"/>
        <end position="1186"/>
    </location>
</feature>
<feature type="transmembrane region" description="Helical" evidence="3">
    <location>
        <begin position="925"/>
        <end position="946"/>
    </location>
</feature>